<name>A0A239HSJ1_9BACT</name>
<dbReference type="RefSeq" id="WP_089407972.1">
    <property type="nucleotide sequence ID" value="NZ_FZOU01000002.1"/>
</dbReference>
<dbReference type="AlphaFoldDB" id="A0A239HSJ1"/>
<feature type="chain" id="PRO_5013054277" description="Methane oxygenase PmoA" evidence="1">
    <location>
        <begin position="21"/>
        <end position="357"/>
    </location>
</feature>
<accession>A0A239HSJ1</accession>
<evidence type="ECO:0000313" key="3">
    <source>
        <dbReference type="Proteomes" id="UP000198356"/>
    </source>
</evidence>
<reference evidence="2 3" key="1">
    <citation type="submission" date="2017-06" db="EMBL/GenBank/DDBJ databases">
        <authorList>
            <person name="Kim H.J."/>
            <person name="Triplett B.A."/>
        </authorList>
    </citation>
    <scope>NUCLEOTIDE SEQUENCE [LARGE SCALE GENOMIC DNA]</scope>
    <source>
        <strain evidence="2 3">DSM 18704</strain>
    </source>
</reference>
<keyword evidence="1" id="KW-0732">Signal</keyword>
<dbReference type="OrthoDB" id="3352011at2"/>
<proteinExistence type="predicted"/>
<keyword evidence="3" id="KW-1185">Reference proteome</keyword>
<organism evidence="2 3">
    <name type="scientific">Granulicella rosea</name>
    <dbReference type="NCBI Taxonomy" id="474952"/>
    <lineage>
        <taxon>Bacteria</taxon>
        <taxon>Pseudomonadati</taxon>
        <taxon>Acidobacteriota</taxon>
        <taxon>Terriglobia</taxon>
        <taxon>Terriglobales</taxon>
        <taxon>Acidobacteriaceae</taxon>
        <taxon>Granulicella</taxon>
    </lineage>
</organism>
<evidence type="ECO:0000313" key="2">
    <source>
        <dbReference type="EMBL" id="SNS83254.1"/>
    </source>
</evidence>
<dbReference type="Proteomes" id="UP000198356">
    <property type="component" value="Unassembled WGS sequence"/>
</dbReference>
<protein>
    <recommendedName>
        <fullName evidence="4">Methane oxygenase PmoA</fullName>
    </recommendedName>
</protein>
<gene>
    <name evidence="2" type="ORF">SAMN05421770_102494</name>
</gene>
<sequence>MLFFLARCCIAFVSGAGVLAQESPQESPWIRPASPDAPLIWGRRDGVVFGLPSPGGIRGPRGLIRVGPWSKGDLQNELLNFIAVEPIVAGAGNRYNRAAFSELEMSELDPGQQGKRLWVDGGGGPDAYKGKLETIHVGRGTVERLSVRIDIERFTINGAHVYLIASIDSDQRDEVRLSVFAEKDSPPLQEIGVSATMGNYERLRLLWLNGSVESSWQLFGDYMGNRFVEGGSYPLPQLLRNNDGDAVVYATSDEADPGASPGNATAHWPYTLPKLTQYWRIPGYEVQPDLRARVNARRVYWNSDEPVPGGIAFENFETRQRYIPGQSFIFGVSTKNPWELYQGSAIVRPYNRGHYEY</sequence>
<dbReference type="EMBL" id="FZOU01000002">
    <property type="protein sequence ID" value="SNS83254.1"/>
    <property type="molecule type" value="Genomic_DNA"/>
</dbReference>
<feature type="signal peptide" evidence="1">
    <location>
        <begin position="1"/>
        <end position="20"/>
    </location>
</feature>
<evidence type="ECO:0000256" key="1">
    <source>
        <dbReference type="SAM" id="SignalP"/>
    </source>
</evidence>
<evidence type="ECO:0008006" key="4">
    <source>
        <dbReference type="Google" id="ProtNLM"/>
    </source>
</evidence>